<keyword evidence="3" id="KW-0677">Repeat</keyword>
<evidence type="ECO:0000256" key="2">
    <source>
        <dbReference type="ARBA" id="ARBA00022574"/>
    </source>
</evidence>
<feature type="compositionally biased region" description="Polar residues" evidence="7">
    <location>
        <begin position="391"/>
        <end position="408"/>
    </location>
</feature>
<dbReference type="InterPro" id="IPR048720">
    <property type="entry name" value="PROPPIN"/>
</dbReference>
<dbReference type="PANTHER" id="PTHR11227">
    <property type="entry name" value="WD-REPEAT PROTEIN INTERACTING WITH PHOSPHOINOSIDES WIPI -RELATED"/>
    <property type="match status" value="1"/>
</dbReference>
<protein>
    <recommendedName>
        <fullName evidence="10">WD repeat domain phosphoinositide-interacting protein 2</fullName>
    </recommendedName>
</protein>
<evidence type="ECO:0000256" key="1">
    <source>
        <dbReference type="ARBA" id="ARBA00004184"/>
    </source>
</evidence>
<evidence type="ECO:0000256" key="6">
    <source>
        <dbReference type="ARBA" id="ARBA00023136"/>
    </source>
</evidence>
<dbReference type="InterPro" id="IPR001680">
    <property type="entry name" value="WD40_rpt"/>
</dbReference>
<evidence type="ECO:0000256" key="7">
    <source>
        <dbReference type="SAM" id="MobiDB-lite"/>
    </source>
</evidence>
<evidence type="ECO:0000256" key="4">
    <source>
        <dbReference type="ARBA" id="ARBA00023006"/>
    </source>
</evidence>
<accession>A0A8J2K4A2</accession>
<keyword evidence="2" id="KW-0853">WD repeat</keyword>
<dbReference type="AlphaFoldDB" id="A0A8J2K4A2"/>
<dbReference type="GO" id="GO:0032266">
    <property type="term" value="F:phosphatidylinositol-3-phosphate binding"/>
    <property type="evidence" value="ECO:0007669"/>
    <property type="project" value="UniProtKB-ARBA"/>
</dbReference>
<dbReference type="Proteomes" id="UP000708208">
    <property type="component" value="Unassembled WGS sequence"/>
</dbReference>
<dbReference type="GO" id="GO:0034497">
    <property type="term" value="P:protein localization to phagophore assembly site"/>
    <property type="evidence" value="ECO:0007669"/>
    <property type="project" value="UniProtKB-ARBA"/>
</dbReference>
<keyword evidence="4" id="KW-0072">Autophagy</keyword>
<dbReference type="FunFam" id="2.130.10.10:FF:000145">
    <property type="entry name" value="WD repeat domain phosphoinositide-interacting protein 2"/>
    <property type="match status" value="1"/>
</dbReference>
<dbReference type="GO" id="GO:0006950">
    <property type="term" value="P:response to stress"/>
    <property type="evidence" value="ECO:0007669"/>
    <property type="project" value="UniProtKB-ARBA"/>
</dbReference>
<keyword evidence="6" id="KW-0472">Membrane</keyword>
<evidence type="ECO:0000313" key="9">
    <source>
        <dbReference type="Proteomes" id="UP000708208"/>
    </source>
</evidence>
<evidence type="ECO:0000256" key="5">
    <source>
        <dbReference type="ARBA" id="ARBA00023121"/>
    </source>
</evidence>
<dbReference type="OrthoDB" id="1667587at2759"/>
<evidence type="ECO:0000256" key="3">
    <source>
        <dbReference type="ARBA" id="ARBA00022737"/>
    </source>
</evidence>
<dbReference type="SMART" id="SM00320">
    <property type="entry name" value="WD40"/>
    <property type="match status" value="3"/>
</dbReference>
<feature type="region of interest" description="Disordered" evidence="7">
    <location>
        <begin position="388"/>
        <end position="408"/>
    </location>
</feature>
<organism evidence="8 9">
    <name type="scientific">Allacma fusca</name>
    <dbReference type="NCBI Taxonomy" id="39272"/>
    <lineage>
        <taxon>Eukaryota</taxon>
        <taxon>Metazoa</taxon>
        <taxon>Ecdysozoa</taxon>
        <taxon>Arthropoda</taxon>
        <taxon>Hexapoda</taxon>
        <taxon>Collembola</taxon>
        <taxon>Symphypleona</taxon>
        <taxon>Sminthuridae</taxon>
        <taxon>Allacma</taxon>
    </lineage>
</organism>
<keyword evidence="5" id="KW-0446">Lipid-binding</keyword>
<keyword evidence="9" id="KW-1185">Reference proteome</keyword>
<sequence length="408" mass="44848">MGEKVLYVQFNQDFSSLGVGTGQGWSLESVTSVDKLERIHEAQASDGVRIVERLFSSSLVAIVSSQSPRKLRVCHFKKGNEICNYSYANTILAVRLNRARLVVCLEEMLYIHNIRDMKILHTIRDTPPNPNGILGLSVNADNSYLAYPGSATTGQVQVFDAFNLQAKIVIHAHASPLASLAFNMSGTLLATASEKGTVIRIFRTDDGSRLFEFRRGMRRCASIYSIAFSPDDAFLAVSSNTETVHVFQLQQPQEVREEAPSNSWMDWMKASLPSQVTEVWAQGRAFATITTPFQGTQSVVAVTSVSGTDGPKFRVLVASYDGFLYIYGLNTQEGGECTLLKQHRYPRLTGDADSKNKSPTNVGSASYAGIVKGRSPQCMSDSDKMAEMRNAVNQSTAPTNENEFPTLQ</sequence>
<name>A0A8J2K4A2_9HEXA</name>
<proteinExistence type="predicted"/>
<dbReference type="EMBL" id="CAJVCH010234984">
    <property type="protein sequence ID" value="CAG7732630.1"/>
    <property type="molecule type" value="Genomic_DNA"/>
</dbReference>
<reference evidence="8" key="1">
    <citation type="submission" date="2021-06" db="EMBL/GenBank/DDBJ databases">
        <authorList>
            <person name="Hodson N. C."/>
            <person name="Mongue J. A."/>
            <person name="Jaron S. K."/>
        </authorList>
    </citation>
    <scope>NUCLEOTIDE SEQUENCE</scope>
</reference>
<evidence type="ECO:0000313" key="8">
    <source>
        <dbReference type="EMBL" id="CAG7732630.1"/>
    </source>
</evidence>
<gene>
    <name evidence="8" type="ORF">AFUS01_LOCUS21131</name>
</gene>
<comment type="subcellular location">
    <subcellularLocation>
        <location evidence="1">Endomembrane system</location>
        <topology evidence="1">Peripheral membrane protein</topology>
    </subcellularLocation>
</comment>
<dbReference type="GO" id="GO:0012505">
    <property type="term" value="C:endomembrane system"/>
    <property type="evidence" value="ECO:0007669"/>
    <property type="project" value="UniProtKB-SubCell"/>
</dbReference>
<comment type="caution">
    <text evidence="8">The sequence shown here is derived from an EMBL/GenBank/DDBJ whole genome shotgun (WGS) entry which is preliminary data.</text>
</comment>
<evidence type="ECO:0008006" key="10">
    <source>
        <dbReference type="Google" id="ProtNLM"/>
    </source>
</evidence>
<dbReference type="GO" id="GO:0000407">
    <property type="term" value="C:phagophore assembly site"/>
    <property type="evidence" value="ECO:0007669"/>
    <property type="project" value="UniProtKB-ARBA"/>
</dbReference>
<dbReference type="Pfam" id="PF21032">
    <property type="entry name" value="PROPPIN"/>
    <property type="match status" value="1"/>
</dbReference>